<name>A0A517TDB9_9PLAN</name>
<accession>A0A517TDB9</accession>
<evidence type="ECO:0008006" key="3">
    <source>
        <dbReference type="Google" id="ProtNLM"/>
    </source>
</evidence>
<dbReference type="RefSeq" id="WP_145265398.1">
    <property type="nucleotide sequence ID" value="NZ_CP036316.1"/>
</dbReference>
<dbReference type="Proteomes" id="UP000319976">
    <property type="component" value="Chromosome"/>
</dbReference>
<proteinExistence type="predicted"/>
<dbReference type="Pfam" id="PF11300">
    <property type="entry name" value="DUF3102"/>
    <property type="match status" value="1"/>
</dbReference>
<reference evidence="1 2" key="1">
    <citation type="submission" date="2019-02" db="EMBL/GenBank/DDBJ databases">
        <title>Deep-cultivation of Planctomycetes and their phenomic and genomic characterization uncovers novel biology.</title>
        <authorList>
            <person name="Wiegand S."/>
            <person name="Jogler M."/>
            <person name="Boedeker C."/>
            <person name="Pinto D."/>
            <person name="Vollmers J."/>
            <person name="Rivas-Marin E."/>
            <person name="Kohn T."/>
            <person name="Peeters S.H."/>
            <person name="Heuer A."/>
            <person name="Rast P."/>
            <person name="Oberbeckmann S."/>
            <person name="Bunk B."/>
            <person name="Jeske O."/>
            <person name="Meyerdierks A."/>
            <person name="Storesund J.E."/>
            <person name="Kallscheuer N."/>
            <person name="Luecker S."/>
            <person name="Lage O.M."/>
            <person name="Pohl T."/>
            <person name="Merkel B.J."/>
            <person name="Hornburger P."/>
            <person name="Mueller R.-W."/>
            <person name="Bruemmer F."/>
            <person name="Labrenz M."/>
            <person name="Spormann A.M."/>
            <person name="Op den Camp H."/>
            <person name="Overmann J."/>
            <person name="Amann R."/>
            <person name="Jetten M.S.M."/>
            <person name="Mascher T."/>
            <person name="Medema M.H."/>
            <person name="Devos D.P."/>
            <person name="Kaster A.-K."/>
            <person name="Ovreas L."/>
            <person name="Rohde M."/>
            <person name="Galperin M.Y."/>
            <person name="Jogler C."/>
        </authorList>
    </citation>
    <scope>NUCLEOTIDE SEQUENCE [LARGE SCALE GENOMIC DNA]</scope>
    <source>
        <strain evidence="1 2">V22</strain>
    </source>
</reference>
<keyword evidence="2" id="KW-1185">Reference proteome</keyword>
<dbReference type="KEGG" id="chya:V22_36300"/>
<dbReference type="AlphaFoldDB" id="A0A517TDB9"/>
<evidence type="ECO:0000313" key="1">
    <source>
        <dbReference type="EMBL" id="QDT66364.1"/>
    </source>
</evidence>
<protein>
    <recommendedName>
        <fullName evidence="3">DUF3102 domain-containing protein</fullName>
    </recommendedName>
</protein>
<dbReference type="OrthoDB" id="326243at2"/>
<evidence type="ECO:0000313" key="2">
    <source>
        <dbReference type="Proteomes" id="UP000319976"/>
    </source>
</evidence>
<sequence>MEKRLRSRISRLKTAENAIKLASELRDEYLSLIRNAQTDAFVKYARAIGQSLTKAKELHNHGDWLPYLSEKGWSERQAQRYMQIADNWDELAKAGKHEGTMKEALDYLKKSNTDTNEPNGGEQENLTKEEWEQRISLKQLSLRFEIKADDKEFEESIGEIDRLKLNGLLAERMKPVIAKLLKEARANRDAA</sequence>
<dbReference type="InterPro" id="IPR021451">
    <property type="entry name" value="DUF3102"/>
</dbReference>
<organism evidence="1 2">
    <name type="scientific">Calycomorphotria hydatis</name>
    <dbReference type="NCBI Taxonomy" id="2528027"/>
    <lineage>
        <taxon>Bacteria</taxon>
        <taxon>Pseudomonadati</taxon>
        <taxon>Planctomycetota</taxon>
        <taxon>Planctomycetia</taxon>
        <taxon>Planctomycetales</taxon>
        <taxon>Planctomycetaceae</taxon>
        <taxon>Calycomorphotria</taxon>
    </lineage>
</organism>
<dbReference type="EMBL" id="CP036316">
    <property type="protein sequence ID" value="QDT66364.1"/>
    <property type="molecule type" value="Genomic_DNA"/>
</dbReference>
<gene>
    <name evidence="1" type="ORF">V22_36300</name>
</gene>